<dbReference type="Proteomes" id="UP000315471">
    <property type="component" value="Unassembled WGS sequence"/>
</dbReference>
<organism evidence="1 2">
    <name type="scientific">Novipirellula aureliae</name>
    <dbReference type="NCBI Taxonomy" id="2527966"/>
    <lineage>
        <taxon>Bacteria</taxon>
        <taxon>Pseudomonadati</taxon>
        <taxon>Planctomycetota</taxon>
        <taxon>Planctomycetia</taxon>
        <taxon>Pirellulales</taxon>
        <taxon>Pirellulaceae</taxon>
        <taxon>Novipirellula</taxon>
    </lineage>
</organism>
<evidence type="ECO:0000313" key="1">
    <source>
        <dbReference type="EMBL" id="TWU37572.1"/>
    </source>
</evidence>
<sequence length="219" mass="24167">MPRHETSKLRYHSGLNQPNQQAVFRLIFFMGLYFVRIGSLGDLFVAQADAAFCRNDRVIARTYRGIELAQIVSPCRSREAATTVQILRKTTHQDELLLRRLERHKRDAVEACQAALAEAGSSAVLLEVDQVFDGETLVMHFLGNVDPVAERITRDVTERYESIVRTKHFAKLLRDGCGPDCGTENGSGCGTGGGCEGCASAVGCLVKSATPYQDRVNEF</sequence>
<dbReference type="AlphaFoldDB" id="A0A5C6DLS9"/>
<gene>
    <name evidence="1" type="ORF">Q31b_43600</name>
</gene>
<name>A0A5C6DLS9_9BACT</name>
<keyword evidence="2" id="KW-1185">Reference proteome</keyword>
<evidence type="ECO:0000313" key="2">
    <source>
        <dbReference type="Proteomes" id="UP000315471"/>
    </source>
</evidence>
<evidence type="ECO:0008006" key="3">
    <source>
        <dbReference type="Google" id="ProtNLM"/>
    </source>
</evidence>
<accession>A0A5C6DLS9</accession>
<dbReference type="EMBL" id="SJPY01000007">
    <property type="protein sequence ID" value="TWU37572.1"/>
    <property type="molecule type" value="Genomic_DNA"/>
</dbReference>
<protein>
    <recommendedName>
        <fullName evidence="3">PSP1 C-terminal domain-containing protein</fullName>
    </recommendedName>
</protein>
<proteinExistence type="predicted"/>
<comment type="caution">
    <text evidence="1">The sequence shown here is derived from an EMBL/GenBank/DDBJ whole genome shotgun (WGS) entry which is preliminary data.</text>
</comment>
<reference evidence="1 2" key="1">
    <citation type="submission" date="2019-02" db="EMBL/GenBank/DDBJ databases">
        <title>Deep-cultivation of Planctomycetes and their phenomic and genomic characterization uncovers novel biology.</title>
        <authorList>
            <person name="Wiegand S."/>
            <person name="Jogler M."/>
            <person name="Boedeker C."/>
            <person name="Pinto D."/>
            <person name="Vollmers J."/>
            <person name="Rivas-Marin E."/>
            <person name="Kohn T."/>
            <person name="Peeters S.H."/>
            <person name="Heuer A."/>
            <person name="Rast P."/>
            <person name="Oberbeckmann S."/>
            <person name="Bunk B."/>
            <person name="Jeske O."/>
            <person name="Meyerdierks A."/>
            <person name="Storesund J.E."/>
            <person name="Kallscheuer N."/>
            <person name="Luecker S."/>
            <person name="Lage O.M."/>
            <person name="Pohl T."/>
            <person name="Merkel B.J."/>
            <person name="Hornburger P."/>
            <person name="Mueller R.-W."/>
            <person name="Bruemmer F."/>
            <person name="Labrenz M."/>
            <person name="Spormann A.M."/>
            <person name="Op Den Camp H."/>
            <person name="Overmann J."/>
            <person name="Amann R."/>
            <person name="Jetten M.S.M."/>
            <person name="Mascher T."/>
            <person name="Medema M.H."/>
            <person name="Devos D.P."/>
            <person name="Kaster A.-K."/>
            <person name="Ovreas L."/>
            <person name="Rohde M."/>
            <person name="Galperin M.Y."/>
            <person name="Jogler C."/>
        </authorList>
    </citation>
    <scope>NUCLEOTIDE SEQUENCE [LARGE SCALE GENOMIC DNA]</scope>
    <source>
        <strain evidence="1 2">Q31b</strain>
    </source>
</reference>